<comment type="caution">
    <text evidence="1">The sequence shown here is derived from an EMBL/GenBank/DDBJ whole genome shotgun (WGS) entry which is preliminary data.</text>
</comment>
<dbReference type="SUPFAM" id="SSF158446">
    <property type="entry name" value="IVS-encoded protein-like"/>
    <property type="match status" value="1"/>
</dbReference>
<keyword evidence="2" id="KW-1185">Reference proteome</keyword>
<dbReference type="OrthoDB" id="9811959at2"/>
<gene>
    <name evidence="1" type="ORF">DQQ10_18000</name>
</gene>
<dbReference type="Proteomes" id="UP000251889">
    <property type="component" value="Unassembled WGS sequence"/>
</dbReference>
<dbReference type="PANTHER" id="PTHR38471:SF2">
    <property type="entry name" value="FOUR HELIX BUNDLE PROTEIN"/>
    <property type="match status" value="1"/>
</dbReference>
<organism evidence="1 2">
    <name type="scientific">Pseudochryseolinea flava</name>
    <dbReference type="NCBI Taxonomy" id="2059302"/>
    <lineage>
        <taxon>Bacteria</taxon>
        <taxon>Pseudomonadati</taxon>
        <taxon>Bacteroidota</taxon>
        <taxon>Cytophagia</taxon>
        <taxon>Cytophagales</taxon>
        <taxon>Fulvivirgaceae</taxon>
        <taxon>Pseudochryseolinea</taxon>
    </lineage>
</organism>
<dbReference type="InterPro" id="IPR012657">
    <property type="entry name" value="23S_rRNA-intervening_sequence"/>
</dbReference>
<evidence type="ECO:0000313" key="2">
    <source>
        <dbReference type="Proteomes" id="UP000251889"/>
    </source>
</evidence>
<name>A0A364XZR5_9BACT</name>
<dbReference type="InterPro" id="IPR036583">
    <property type="entry name" value="23S_rRNA_IVS_sf"/>
</dbReference>
<dbReference type="RefSeq" id="WP_112748286.1">
    <property type="nucleotide sequence ID" value="NZ_QMFY01000010.1"/>
</dbReference>
<protein>
    <submittedName>
        <fullName evidence="1">Four helix bundle protein</fullName>
    </submittedName>
</protein>
<dbReference type="EMBL" id="QMFY01000010">
    <property type="protein sequence ID" value="RAV99500.1"/>
    <property type="molecule type" value="Genomic_DNA"/>
</dbReference>
<dbReference type="Pfam" id="PF05635">
    <property type="entry name" value="23S_rRNA_IVP"/>
    <property type="match status" value="1"/>
</dbReference>
<dbReference type="AlphaFoldDB" id="A0A364XZR5"/>
<proteinExistence type="predicted"/>
<reference evidence="1 2" key="1">
    <citation type="submission" date="2018-06" db="EMBL/GenBank/DDBJ databases">
        <title>Chryseolinea flavus sp. nov., a member of the phylum Bacteroidetes isolated from soil.</title>
        <authorList>
            <person name="Li Y."/>
            <person name="Wang J."/>
        </authorList>
    </citation>
    <scope>NUCLEOTIDE SEQUENCE [LARGE SCALE GENOMIC DNA]</scope>
    <source>
        <strain evidence="1 2">SDU1-6</strain>
    </source>
</reference>
<evidence type="ECO:0000313" key="1">
    <source>
        <dbReference type="EMBL" id="RAV99500.1"/>
    </source>
</evidence>
<sequence length="116" mass="13372">MFDFERLEVYQIAKSLVADSLKIIFSNENIDPYLKDQWKVASVNILLNLAEGTGRMTPTDKKHYITIARSAVFESVAILQILRELDSLPQAQAQDLYEKYEKVSKMLLGMYRSHSE</sequence>
<accession>A0A364XZR5</accession>
<dbReference type="PANTHER" id="PTHR38471">
    <property type="entry name" value="FOUR HELIX BUNDLE PROTEIN"/>
    <property type="match status" value="1"/>
</dbReference>
<dbReference type="Gene3D" id="1.20.1440.60">
    <property type="entry name" value="23S rRNA-intervening sequence"/>
    <property type="match status" value="1"/>
</dbReference>
<dbReference type="NCBIfam" id="TIGR02436">
    <property type="entry name" value="four helix bundle protein"/>
    <property type="match status" value="1"/>
</dbReference>